<gene>
    <name evidence="2" type="ORF">FA048_07070</name>
</gene>
<dbReference type="AlphaFoldDB" id="A0A4U1CSG0"/>
<dbReference type="RefSeq" id="WP_136839543.1">
    <property type="nucleotide sequence ID" value="NZ_SWBR01000002.1"/>
</dbReference>
<dbReference type="InterPro" id="IPR012347">
    <property type="entry name" value="Ferritin-like"/>
</dbReference>
<dbReference type="EMBL" id="SWBR01000002">
    <property type="protein sequence ID" value="TKC09965.1"/>
    <property type="molecule type" value="Genomic_DNA"/>
</dbReference>
<keyword evidence="3" id="KW-1185">Reference proteome</keyword>
<organism evidence="2 3">
    <name type="scientific">Pedobacter polaris</name>
    <dbReference type="NCBI Taxonomy" id="2571273"/>
    <lineage>
        <taxon>Bacteria</taxon>
        <taxon>Pseudomonadati</taxon>
        <taxon>Bacteroidota</taxon>
        <taxon>Sphingobacteriia</taxon>
        <taxon>Sphingobacteriales</taxon>
        <taxon>Sphingobacteriaceae</taxon>
        <taxon>Pedobacter</taxon>
    </lineage>
</organism>
<protein>
    <submittedName>
        <fullName evidence="2">PA2169 family four-helix-bundle protein</fullName>
    </submittedName>
</protein>
<proteinExistence type="predicted"/>
<accession>A0A4U1CSG0</accession>
<dbReference type="Gene3D" id="1.20.1260.10">
    <property type="match status" value="1"/>
</dbReference>
<dbReference type="Pfam" id="PF09537">
    <property type="entry name" value="DUF2383"/>
    <property type="match status" value="1"/>
</dbReference>
<dbReference type="InterPro" id="IPR019052">
    <property type="entry name" value="DUF2383"/>
</dbReference>
<comment type="caution">
    <text evidence="2">The sequence shown here is derived from an EMBL/GenBank/DDBJ whole genome shotgun (WGS) entry which is preliminary data.</text>
</comment>
<evidence type="ECO:0000313" key="3">
    <source>
        <dbReference type="Proteomes" id="UP000309488"/>
    </source>
</evidence>
<dbReference type="NCBIfam" id="TIGR02284">
    <property type="entry name" value="PA2169 family four-helix-bundle protein"/>
    <property type="match status" value="1"/>
</dbReference>
<sequence>MENNQDIIADLKSLISIVNDGKEGYQSAADVIENPTLKGVFLKNATQRFVYEQELKAHILKHGGVSDNEEGGILGFLHRTWIGIKEALSSKEETSVLSAIETGEQAALDKYDQCIKDYENHADHLELLIRQRAGILDALKEVEVLHQELSN</sequence>
<dbReference type="OrthoDB" id="282393at2"/>
<feature type="domain" description="DUF2383" evidence="1">
    <location>
        <begin position="6"/>
        <end position="116"/>
    </location>
</feature>
<reference evidence="2 3" key="1">
    <citation type="submission" date="2019-04" db="EMBL/GenBank/DDBJ databases">
        <title>Pedobacter sp. RP-3-22 sp. nov., isolated from Arctic soil.</title>
        <authorList>
            <person name="Dahal R.H."/>
            <person name="Kim D.-U."/>
        </authorList>
    </citation>
    <scope>NUCLEOTIDE SEQUENCE [LARGE SCALE GENOMIC DNA]</scope>
    <source>
        <strain evidence="2 3">RP-3-22</strain>
    </source>
</reference>
<dbReference type="Proteomes" id="UP000309488">
    <property type="component" value="Unassembled WGS sequence"/>
</dbReference>
<dbReference type="InterPro" id="IPR011971">
    <property type="entry name" value="CHP02284"/>
</dbReference>
<evidence type="ECO:0000259" key="1">
    <source>
        <dbReference type="Pfam" id="PF09537"/>
    </source>
</evidence>
<name>A0A4U1CSG0_9SPHI</name>
<evidence type="ECO:0000313" key="2">
    <source>
        <dbReference type="EMBL" id="TKC09965.1"/>
    </source>
</evidence>